<dbReference type="RefSeq" id="WP_095497266.1">
    <property type="nucleotide sequence ID" value="NZ_BSPO01000002.1"/>
</dbReference>
<accession>A0AA37TMR7</accession>
<protein>
    <submittedName>
        <fullName evidence="2">Acyl carrier protein</fullName>
    </submittedName>
</protein>
<dbReference type="InterPro" id="IPR036736">
    <property type="entry name" value="ACP-like_sf"/>
</dbReference>
<proteinExistence type="predicted"/>
<dbReference type="InterPro" id="IPR009081">
    <property type="entry name" value="PP-bd_ACP"/>
</dbReference>
<keyword evidence="3" id="KW-1185">Reference proteome</keyword>
<evidence type="ECO:0000313" key="3">
    <source>
        <dbReference type="Proteomes" id="UP001157439"/>
    </source>
</evidence>
<sequence length="82" mass="8979">MSYEEVFALIKEAMVELFELEPSQVTPEALLADDLDLDSIDAVDLVVFLQNKTGDKFEAETFKSVKTVDDVVVAVVDLAANA</sequence>
<organism evidence="2 3">
    <name type="scientific">Paraferrimonas haliotis</name>
    <dbReference type="NCBI Taxonomy" id="2013866"/>
    <lineage>
        <taxon>Bacteria</taxon>
        <taxon>Pseudomonadati</taxon>
        <taxon>Pseudomonadota</taxon>
        <taxon>Gammaproteobacteria</taxon>
        <taxon>Alteromonadales</taxon>
        <taxon>Ferrimonadaceae</taxon>
        <taxon>Paraferrimonas</taxon>
    </lineage>
</organism>
<evidence type="ECO:0000259" key="1">
    <source>
        <dbReference type="PROSITE" id="PS50075"/>
    </source>
</evidence>
<reference evidence="2 3" key="1">
    <citation type="journal article" date="2014" name="Int. J. Syst. Evol. Microbiol.">
        <title>Complete genome sequence of Corynebacterium casei LMG S-19264T (=DSM 44701T), isolated from a smear-ripened cheese.</title>
        <authorList>
            <consortium name="US DOE Joint Genome Institute (JGI-PGF)"/>
            <person name="Walter F."/>
            <person name="Albersmeier A."/>
            <person name="Kalinowski J."/>
            <person name="Ruckert C."/>
        </authorList>
    </citation>
    <scope>NUCLEOTIDE SEQUENCE [LARGE SCALE GENOMIC DNA]</scope>
    <source>
        <strain evidence="2 3">NBRC 112785</strain>
    </source>
</reference>
<dbReference type="AlphaFoldDB" id="A0AA37TMR7"/>
<dbReference type="PROSITE" id="PS50075">
    <property type="entry name" value="CARRIER"/>
    <property type="match status" value="1"/>
</dbReference>
<dbReference type="Pfam" id="PF00550">
    <property type="entry name" value="PP-binding"/>
    <property type="match status" value="1"/>
</dbReference>
<dbReference type="EMBL" id="BSPO01000002">
    <property type="protein sequence ID" value="GLS83173.1"/>
    <property type="molecule type" value="Genomic_DNA"/>
</dbReference>
<gene>
    <name evidence="2" type="primary">acpP_1</name>
    <name evidence="2" type="ORF">GCM10007894_11500</name>
</gene>
<feature type="domain" description="Carrier" evidence="1">
    <location>
        <begin position="4"/>
        <end position="79"/>
    </location>
</feature>
<dbReference type="Gene3D" id="1.10.1200.10">
    <property type="entry name" value="ACP-like"/>
    <property type="match status" value="1"/>
</dbReference>
<dbReference type="NCBIfam" id="NF003757">
    <property type="entry name" value="PRK05350.1"/>
    <property type="match status" value="1"/>
</dbReference>
<comment type="caution">
    <text evidence="2">The sequence shown here is derived from an EMBL/GenBank/DDBJ whole genome shotgun (WGS) entry which is preliminary data.</text>
</comment>
<name>A0AA37TMR7_9GAMM</name>
<evidence type="ECO:0000313" key="2">
    <source>
        <dbReference type="EMBL" id="GLS83173.1"/>
    </source>
</evidence>
<dbReference type="Proteomes" id="UP001157439">
    <property type="component" value="Unassembled WGS sequence"/>
</dbReference>
<dbReference type="SUPFAM" id="SSF47336">
    <property type="entry name" value="ACP-like"/>
    <property type="match status" value="1"/>
</dbReference>